<feature type="region of interest" description="Disordered" evidence="1">
    <location>
        <begin position="31"/>
        <end position="76"/>
    </location>
</feature>
<keyword evidence="4" id="KW-1185">Reference proteome</keyword>
<proteinExistence type="predicted"/>
<dbReference type="Proteomes" id="UP000322876">
    <property type="component" value="Unassembled WGS sequence"/>
</dbReference>
<name>A0A5A8F3N8_9BACT</name>
<evidence type="ECO:0000313" key="4">
    <source>
        <dbReference type="Proteomes" id="UP000322876"/>
    </source>
</evidence>
<dbReference type="EMBL" id="VFJB01000005">
    <property type="protein sequence ID" value="KAA0258136.1"/>
    <property type="molecule type" value="Genomic_DNA"/>
</dbReference>
<comment type="caution">
    <text evidence="3">The sequence shown here is derived from an EMBL/GenBank/DDBJ whole genome shotgun (WGS) entry which is preliminary data.</text>
</comment>
<feature type="chain" id="PRO_5022925089" description="DUF541 domain-containing protein" evidence="2">
    <location>
        <begin position="22"/>
        <end position="345"/>
    </location>
</feature>
<evidence type="ECO:0000313" key="3">
    <source>
        <dbReference type="EMBL" id="KAA0258136.1"/>
    </source>
</evidence>
<dbReference type="AlphaFoldDB" id="A0A5A8F3N8"/>
<evidence type="ECO:0008006" key="5">
    <source>
        <dbReference type="Google" id="ProtNLM"/>
    </source>
</evidence>
<sequence length="345" mass="37732">MKFSRLLVVILIVLCATFVFAQTYGQPQPYNPGYQQPYNPGYQQPQPYGQSVQNYQQPYGQPPYGAGPYNPQMGQPMMQHQPMGQPMMQGGMPPLPQPITNPSAVFSLGYIRVIGESEAGQRRYAALRAAKVIAQRDLLEVIQGVTVAGDTTVQNGLLVNDVIRSTVQGFLQGARECGRYYDMTQGVGYVCLEVGTKSFVTAMFQDQNARQAIFQAVPPAPVFQPQVVPPAPRAYDGLIVDTTGTNFRPALINRILSDKGEILYDPTKIAEDILAQRGCGDYTNEIGKAKAILSERGVNNPLIVKAIGVVKYTDVKISADDATTVFASNQKTNFLEGAKVVFVLR</sequence>
<evidence type="ECO:0000256" key="1">
    <source>
        <dbReference type="SAM" id="MobiDB-lite"/>
    </source>
</evidence>
<reference evidence="3 4" key="1">
    <citation type="submission" date="2019-06" db="EMBL/GenBank/DDBJ databases">
        <title>Genomic insights into carbon and energy metabolism of Deferribacter autotrophicus revealed new metabolic traits in the phylum Deferribacteres.</title>
        <authorList>
            <person name="Slobodkin A.I."/>
            <person name="Slobodkina G.B."/>
            <person name="Allioux M."/>
            <person name="Alain K."/>
            <person name="Jebbar M."/>
            <person name="Shadrin V."/>
            <person name="Kublanov I.V."/>
            <person name="Toshchakov S.V."/>
            <person name="Bonch-Osmolovskaya E.A."/>
        </authorList>
    </citation>
    <scope>NUCLEOTIDE SEQUENCE [LARGE SCALE GENOMIC DNA]</scope>
    <source>
        <strain evidence="3 4">SL50</strain>
    </source>
</reference>
<keyword evidence="2" id="KW-0732">Signal</keyword>
<organism evidence="3 4">
    <name type="scientific">Deferribacter autotrophicus</name>
    <dbReference type="NCBI Taxonomy" id="500465"/>
    <lineage>
        <taxon>Bacteria</taxon>
        <taxon>Pseudomonadati</taxon>
        <taxon>Deferribacterota</taxon>
        <taxon>Deferribacteres</taxon>
        <taxon>Deferribacterales</taxon>
        <taxon>Deferribacteraceae</taxon>
        <taxon>Deferribacter</taxon>
    </lineage>
</organism>
<accession>A0A5A8F3N8</accession>
<dbReference type="OrthoDB" id="5449216at2"/>
<feature type="signal peptide" evidence="2">
    <location>
        <begin position="1"/>
        <end position="21"/>
    </location>
</feature>
<protein>
    <recommendedName>
        <fullName evidence="5">DUF541 domain-containing protein</fullName>
    </recommendedName>
</protein>
<evidence type="ECO:0000256" key="2">
    <source>
        <dbReference type="SAM" id="SignalP"/>
    </source>
</evidence>
<gene>
    <name evidence="3" type="ORF">FHQ18_07000</name>
</gene>
<dbReference type="RefSeq" id="WP_149266457.1">
    <property type="nucleotide sequence ID" value="NZ_VFJB01000005.1"/>
</dbReference>